<protein>
    <submittedName>
        <fullName evidence="9">Sugar ABC transporter permease</fullName>
    </submittedName>
</protein>
<evidence type="ECO:0000256" key="2">
    <source>
        <dbReference type="ARBA" id="ARBA00022448"/>
    </source>
</evidence>
<evidence type="ECO:0000256" key="4">
    <source>
        <dbReference type="ARBA" id="ARBA00022692"/>
    </source>
</evidence>
<feature type="transmembrane region" description="Helical" evidence="7">
    <location>
        <begin position="111"/>
        <end position="129"/>
    </location>
</feature>
<keyword evidence="3" id="KW-1003">Cell membrane</keyword>
<evidence type="ECO:0000313" key="9">
    <source>
        <dbReference type="EMBL" id="TBL81811.1"/>
    </source>
</evidence>
<dbReference type="PANTHER" id="PTHR30193:SF1">
    <property type="entry name" value="ABC TRANSPORTER PERMEASE PROTEIN YESP-RELATED"/>
    <property type="match status" value="1"/>
</dbReference>
<keyword evidence="6 7" id="KW-0472">Membrane</keyword>
<comment type="similarity">
    <text evidence="7">Belongs to the binding-protein-dependent transport system permease family.</text>
</comment>
<organism evidence="9 10">
    <name type="scientific">Paenibacillus thalictri</name>
    <dbReference type="NCBI Taxonomy" id="2527873"/>
    <lineage>
        <taxon>Bacteria</taxon>
        <taxon>Bacillati</taxon>
        <taxon>Bacillota</taxon>
        <taxon>Bacilli</taxon>
        <taxon>Bacillales</taxon>
        <taxon>Paenibacillaceae</taxon>
        <taxon>Paenibacillus</taxon>
    </lineage>
</organism>
<keyword evidence="4 7" id="KW-0812">Transmembrane</keyword>
<reference evidence="9 10" key="1">
    <citation type="submission" date="2019-02" db="EMBL/GenBank/DDBJ databases">
        <title>Paenibacillus sp. nov., isolated from surface-sterilized tissue of Thalictrum simplex L.</title>
        <authorList>
            <person name="Tuo L."/>
        </authorList>
    </citation>
    <scope>NUCLEOTIDE SEQUENCE [LARGE SCALE GENOMIC DNA]</scope>
    <source>
        <strain evidence="9 10">N2SHLJ1</strain>
    </source>
</reference>
<keyword evidence="10" id="KW-1185">Reference proteome</keyword>
<feature type="transmembrane region" description="Helical" evidence="7">
    <location>
        <begin position="237"/>
        <end position="256"/>
    </location>
</feature>
<evidence type="ECO:0000256" key="5">
    <source>
        <dbReference type="ARBA" id="ARBA00022989"/>
    </source>
</evidence>
<dbReference type="PROSITE" id="PS50928">
    <property type="entry name" value="ABC_TM1"/>
    <property type="match status" value="1"/>
</dbReference>
<feature type="transmembrane region" description="Helical" evidence="7">
    <location>
        <begin position="163"/>
        <end position="185"/>
    </location>
</feature>
<dbReference type="RefSeq" id="WP_131011597.1">
    <property type="nucleotide sequence ID" value="NZ_SIRE01000002.1"/>
</dbReference>
<dbReference type="CDD" id="cd06261">
    <property type="entry name" value="TM_PBP2"/>
    <property type="match status" value="1"/>
</dbReference>
<dbReference type="InterPro" id="IPR035906">
    <property type="entry name" value="MetI-like_sf"/>
</dbReference>
<feature type="transmembrane region" description="Helical" evidence="7">
    <location>
        <begin position="78"/>
        <end position="99"/>
    </location>
</feature>
<dbReference type="GO" id="GO:0055085">
    <property type="term" value="P:transmembrane transport"/>
    <property type="evidence" value="ECO:0007669"/>
    <property type="project" value="InterPro"/>
</dbReference>
<evidence type="ECO:0000256" key="6">
    <source>
        <dbReference type="ARBA" id="ARBA00023136"/>
    </source>
</evidence>
<feature type="transmembrane region" description="Helical" evidence="7">
    <location>
        <begin position="206"/>
        <end position="231"/>
    </location>
</feature>
<dbReference type="SUPFAM" id="SSF161098">
    <property type="entry name" value="MetI-like"/>
    <property type="match status" value="1"/>
</dbReference>
<evidence type="ECO:0000256" key="1">
    <source>
        <dbReference type="ARBA" id="ARBA00004651"/>
    </source>
</evidence>
<keyword evidence="5 7" id="KW-1133">Transmembrane helix</keyword>
<feature type="transmembrane region" description="Helical" evidence="7">
    <location>
        <begin position="21"/>
        <end position="44"/>
    </location>
</feature>
<dbReference type="Gene3D" id="1.10.3720.10">
    <property type="entry name" value="MetI-like"/>
    <property type="match status" value="1"/>
</dbReference>
<keyword evidence="2 7" id="KW-0813">Transport</keyword>
<evidence type="ECO:0000256" key="7">
    <source>
        <dbReference type="RuleBase" id="RU363032"/>
    </source>
</evidence>
<dbReference type="PANTHER" id="PTHR30193">
    <property type="entry name" value="ABC TRANSPORTER PERMEASE PROTEIN"/>
    <property type="match status" value="1"/>
</dbReference>
<dbReference type="AlphaFoldDB" id="A0A4Q9E2E6"/>
<evidence type="ECO:0000259" key="8">
    <source>
        <dbReference type="PROSITE" id="PS50928"/>
    </source>
</evidence>
<dbReference type="OrthoDB" id="9788108at2"/>
<comment type="subcellular location">
    <subcellularLocation>
        <location evidence="1 7">Cell membrane</location>
        <topology evidence="1 7">Multi-pass membrane protein</topology>
    </subcellularLocation>
</comment>
<feature type="domain" description="ABC transmembrane type-1" evidence="8">
    <location>
        <begin position="74"/>
        <end position="287"/>
    </location>
</feature>
<dbReference type="Pfam" id="PF00528">
    <property type="entry name" value="BPD_transp_1"/>
    <property type="match status" value="1"/>
</dbReference>
<accession>A0A4Q9E2E6</accession>
<dbReference type="EMBL" id="SIRE01000002">
    <property type="protein sequence ID" value="TBL81811.1"/>
    <property type="molecule type" value="Genomic_DNA"/>
</dbReference>
<feature type="transmembrane region" description="Helical" evidence="7">
    <location>
        <begin position="268"/>
        <end position="288"/>
    </location>
</feature>
<dbReference type="InterPro" id="IPR051393">
    <property type="entry name" value="ABC_transporter_permease"/>
</dbReference>
<sequence>MKIERIGNVLRSDHTAGYLFVLPWLIGFAGFTMLPLCASLYLSFTKYDVLSPPVWIGIDNYKAMLHDDRFWKSIKVTFIYVFTAIPLKLAFALSIALLLNAKFKMMGLYRSLYYLPTIMGGSVAVAIMWRQLFGLEGALNSFLAVFGAVGEKQSWVMNPSTSLWTLVLLGVWQFGSSMLIFLAGLKQIPTGLYEAAIIDGSNWFQRLFRITLPLLTPVIFFNLIMQIISGFKVFTEGLIVTGGGPMDSTLFYALYLYEKSFTSFDMGFGSAMAWVLLLIIAFFTAIVFKSSAGWVHYESKGE</sequence>
<evidence type="ECO:0000256" key="3">
    <source>
        <dbReference type="ARBA" id="ARBA00022475"/>
    </source>
</evidence>
<proteinExistence type="inferred from homology"/>
<gene>
    <name evidence="9" type="ORF">EYB31_02130</name>
</gene>
<evidence type="ECO:0000313" key="10">
    <source>
        <dbReference type="Proteomes" id="UP000293142"/>
    </source>
</evidence>
<dbReference type="InterPro" id="IPR000515">
    <property type="entry name" value="MetI-like"/>
</dbReference>
<name>A0A4Q9E2E6_9BACL</name>
<comment type="caution">
    <text evidence="9">The sequence shown here is derived from an EMBL/GenBank/DDBJ whole genome shotgun (WGS) entry which is preliminary data.</text>
</comment>
<dbReference type="Proteomes" id="UP000293142">
    <property type="component" value="Unassembled WGS sequence"/>
</dbReference>
<dbReference type="GO" id="GO:0005886">
    <property type="term" value="C:plasma membrane"/>
    <property type="evidence" value="ECO:0007669"/>
    <property type="project" value="UniProtKB-SubCell"/>
</dbReference>